<dbReference type="PANTHER" id="PTHR43422:SF3">
    <property type="entry name" value="THIAMINE THIAZOLE SYNTHASE"/>
    <property type="match status" value="1"/>
</dbReference>
<dbReference type="GO" id="GO:0005506">
    <property type="term" value="F:iron ion binding"/>
    <property type="evidence" value="ECO:0007669"/>
    <property type="project" value="UniProtKB-UniRule"/>
</dbReference>
<evidence type="ECO:0000256" key="4">
    <source>
        <dbReference type="ARBA" id="ARBA00023004"/>
    </source>
</evidence>
<evidence type="ECO:0000256" key="3">
    <source>
        <dbReference type="ARBA" id="ARBA00022977"/>
    </source>
</evidence>
<keyword evidence="5 6" id="KW-0520">NAD</keyword>
<comment type="similarity">
    <text evidence="6">Belongs to the THI4 family.</text>
</comment>
<evidence type="ECO:0000256" key="5">
    <source>
        <dbReference type="ARBA" id="ARBA00023027"/>
    </source>
</evidence>
<dbReference type="RefSeq" id="WP_014557531.1">
    <property type="nucleotide sequence ID" value="NZ_JADEZV010000005.1"/>
</dbReference>
<evidence type="ECO:0000313" key="8">
    <source>
        <dbReference type="EMBL" id="PMB76120.1"/>
    </source>
</evidence>
<reference evidence="8 9" key="1">
    <citation type="submission" date="2018-01" db="EMBL/GenBank/DDBJ databases">
        <title>Metagenomic assembled genomes from two thermal pools in the Uzon Caldera, Kamchatka, Russia.</title>
        <authorList>
            <person name="Wilkins L."/>
            <person name="Ettinger C."/>
        </authorList>
    </citation>
    <scope>NUCLEOTIDE SEQUENCE [LARGE SCALE GENOMIC DNA]</scope>
    <source>
        <strain evidence="8">ZAV-06</strain>
    </source>
</reference>
<comment type="catalytic activity">
    <reaction evidence="6">
        <text>hydrogen sulfide + glycine + NAD(+) = ADP-5-ethyl-4-methylthiazole-2-carboxylate + nicotinamide + 3 H2O + H(+)</text>
        <dbReference type="Rhea" id="RHEA:55704"/>
        <dbReference type="ChEBI" id="CHEBI:15377"/>
        <dbReference type="ChEBI" id="CHEBI:15378"/>
        <dbReference type="ChEBI" id="CHEBI:17154"/>
        <dbReference type="ChEBI" id="CHEBI:29919"/>
        <dbReference type="ChEBI" id="CHEBI:57305"/>
        <dbReference type="ChEBI" id="CHEBI:57540"/>
        <dbReference type="ChEBI" id="CHEBI:139151"/>
        <dbReference type="EC" id="2.4.2.59"/>
    </reaction>
</comment>
<dbReference type="OMA" id="GIVMNWT"/>
<feature type="binding site" evidence="6">
    <location>
        <begin position="157"/>
        <end position="159"/>
    </location>
    <ligand>
        <name>NAD(+)</name>
        <dbReference type="ChEBI" id="CHEBI:57540"/>
        <note>ligand shared between two adjacent protomers</note>
    </ligand>
</feature>
<dbReference type="GO" id="GO:0016853">
    <property type="term" value="F:isomerase activity"/>
    <property type="evidence" value="ECO:0007669"/>
    <property type="project" value="UniProtKB-KW"/>
</dbReference>
<sequence>MSENLEFKITKLILEHSMKDLIEFADSDVIIVGAGPSGMTAAKYLADKKLKVLVLERKLSFGGGIGGGGNLMHKIVIKSDALKIIKDFEIEYKKTEFEDLYTLDASELISKLATGAINSGAKILFGYSVEDLIVREKPLRVSGVVVKWSAIDLAQLHVDPIFFTGKAILDATGHDAELIKILAKKNPSFAINVKNESSAHAELGEKQVVEFSGKVCDGLYAAGMSVATLHGLYRMGPIFSGMLISGKKVAELISKELGK</sequence>
<evidence type="ECO:0000313" key="7">
    <source>
        <dbReference type="EMBL" id="MBE9391691.1"/>
    </source>
</evidence>
<accession>A0A2J6N473</accession>
<dbReference type="PANTHER" id="PTHR43422">
    <property type="entry name" value="THIAMINE THIAZOLE SYNTHASE"/>
    <property type="match status" value="1"/>
</dbReference>
<feature type="binding site" description="in other chain" evidence="6">
    <location>
        <begin position="56"/>
        <end position="57"/>
    </location>
    <ligand>
        <name>NAD(+)</name>
        <dbReference type="ChEBI" id="CHEBI:57540"/>
        <note>ligand shared between two adjacent protomers</note>
    </ligand>
</feature>
<dbReference type="EC" id="2.4.2.59" evidence="6"/>
<feature type="binding site" description="in other chain" evidence="6">
    <location>
        <position position="224"/>
    </location>
    <ligand>
        <name>NAD(+)</name>
        <dbReference type="ChEBI" id="CHEBI:57540"/>
        <note>ligand shared between two adjacent protomers</note>
    </ligand>
</feature>
<evidence type="ECO:0000256" key="1">
    <source>
        <dbReference type="ARBA" id="ARBA00022679"/>
    </source>
</evidence>
<organism evidence="8 9">
    <name type="scientific">Fervidicoccus fontis</name>
    <dbReference type="NCBI Taxonomy" id="683846"/>
    <lineage>
        <taxon>Archaea</taxon>
        <taxon>Thermoproteota</taxon>
        <taxon>Thermoprotei</taxon>
        <taxon>Fervidicoccales</taxon>
        <taxon>Fervidicoccaceae</taxon>
        <taxon>Fervidicoccus</taxon>
    </lineage>
</organism>
<keyword evidence="2 6" id="KW-0479">Metal-binding</keyword>
<dbReference type="Proteomes" id="UP000237153">
    <property type="component" value="Unassembled WGS sequence"/>
</dbReference>
<dbReference type="GeneID" id="12449464"/>
<comment type="caution">
    <text evidence="8">The sequence shown here is derived from an EMBL/GenBank/DDBJ whole genome shotgun (WGS) entry which is preliminary data.</text>
</comment>
<feature type="binding site" description="in other chain" evidence="6">
    <location>
        <position position="174"/>
    </location>
    <ligand>
        <name>Fe cation</name>
        <dbReference type="ChEBI" id="CHEBI:24875"/>
        <note>ligand shared between two adjacent protomers</note>
    </ligand>
</feature>
<dbReference type="HAMAP" id="MF_00304">
    <property type="entry name" value="Thi4"/>
    <property type="match status" value="1"/>
</dbReference>
<dbReference type="InterPro" id="IPR002922">
    <property type="entry name" value="Thi4_fam"/>
</dbReference>
<dbReference type="GO" id="GO:0009229">
    <property type="term" value="P:thiamine diphosphate biosynthetic process"/>
    <property type="evidence" value="ECO:0007669"/>
    <property type="project" value="UniProtKB-UniRule"/>
</dbReference>
<dbReference type="EMBL" id="PNIM01000001">
    <property type="protein sequence ID" value="PMB76120.1"/>
    <property type="molecule type" value="Genomic_DNA"/>
</dbReference>
<dbReference type="PRINTS" id="PR00368">
    <property type="entry name" value="FADPNR"/>
</dbReference>
<dbReference type="SUPFAM" id="SSF51905">
    <property type="entry name" value="FAD/NAD(P)-binding domain"/>
    <property type="match status" value="1"/>
</dbReference>
<feature type="binding site" evidence="6">
    <location>
        <position position="159"/>
    </location>
    <ligand>
        <name>Fe cation</name>
        <dbReference type="ChEBI" id="CHEBI:24875"/>
        <note>ligand shared between two adjacent protomers</note>
    </ligand>
</feature>
<feature type="binding site" description="in other chain" evidence="6">
    <location>
        <position position="64"/>
    </location>
    <ligand>
        <name>NAD(+)</name>
        <dbReference type="ChEBI" id="CHEBI:57540"/>
        <note>ligand shared between two adjacent protomers</note>
    </ligand>
</feature>
<comment type="caution">
    <text evidence="6">Lacks conserved residue(s) required for the propagation of feature annotation.</text>
</comment>
<feature type="binding site" evidence="6">
    <location>
        <position position="234"/>
    </location>
    <ligand>
        <name>glycine</name>
        <dbReference type="ChEBI" id="CHEBI:57305"/>
    </ligand>
</feature>
<keyword evidence="4 6" id="KW-0408">Iron</keyword>
<protein>
    <recommendedName>
        <fullName evidence="6">Thiamine thiazole synthase</fullName>
        <ecNumber evidence="6">2.4.2.59</ecNumber>
    </recommendedName>
</protein>
<feature type="binding site" description="in other chain" evidence="6">
    <location>
        <position position="129"/>
    </location>
    <ligand>
        <name>NAD(+)</name>
        <dbReference type="ChEBI" id="CHEBI:57540"/>
        <note>ligand shared between two adjacent protomers</note>
    </ligand>
</feature>
<evidence type="ECO:0000256" key="6">
    <source>
        <dbReference type="HAMAP-Rule" id="MF_00304"/>
    </source>
</evidence>
<dbReference type="InterPro" id="IPR022828">
    <property type="entry name" value="Thi4_prok"/>
</dbReference>
<dbReference type="GO" id="GO:0009228">
    <property type="term" value="P:thiamine biosynthetic process"/>
    <property type="evidence" value="ECO:0007669"/>
    <property type="project" value="UniProtKB-KW"/>
</dbReference>
<dbReference type="GO" id="GO:0052837">
    <property type="term" value="P:thiazole biosynthetic process"/>
    <property type="evidence" value="ECO:0007669"/>
    <property type="project" value="UniProtKB-UniRule"/>
</dbReference>
<keyword evidence="3 6" id="KW-0784">Thiamine biosynthesis</keyword>
<comment type="subunit">
    <text evidence="6">Homooctamer; tetramer of dimers.</text>
</comment>
<dbReference type="GO" id="GO:0016763">
    <property type="term" value="F:pentosyltransferase activity"/>
    <property type="evidence" value="ECO:0007669"/>
    <property type="project" value="UniProtKB-UniRule"/>
</dbReference>
<reference evidence="7" key="2">
    <citation type="submission" date="2020-10" db="EMBL/GenBank/DDBJ databases">
        <title>Fervidococcus fontis strain 3639Fd - the first crenarchaeon capable of growth on lipids.</title>
        <authorList>
            <person name="Kochetkova T.V."/>
            <person name="Elcheninov A.G."/>
            <person name="Toschakov S.V."/>
            <person name="Kublanov I.V."/>
        </authorList>
    </citation>
    <scope>NUCLEOTIDE SEQUENCE</scope>
    <source>
        <strain evidence="7">3639Fd</strain>
    </source>
</reference>
<comment type="function">
    <text evidence="6">Involved in the biosynthesis of the thiazole moiety of thiamine. Catalyzes the conversion of NAD and glycine to adenosine diphosphate 5-(2-hydroxyethyl)-4-methylthiazole-2-carboxylate (ADT), an adenylated thiazole intermediate, using free sulfide as a source of sulfur.</text>
</comment>
<dbReference type="InterPro" id="IPR036188">
    <property type="entry name" value="FAD/NAD-bd_sf"/>
</dbReference>
<keyword evidence="1 6" id="KW-0808">Transferase</keyword>
<dbReference type="EMBL" id="JADEZV010000005">
    <property type="protein sequence ID" value="MBE9391691.1"/>
    <property type="molecule type" value="Genomic_DNA"/>
</dbReference>
<dbReference type="Gene3D" id="3.50.50.60">
    <property type="entry name" value="FAD/NAD(P)-binding domain"/>
    <property type="match status" value="1"/>
</dbReference>
<dbReference type="Proteomes" id="UP000652307">
    <property type="component" value="Unassembled WGS sequence"/>
</dbReference>
<gene>
    <name evidence="6" type="primary">thi4</name>
    <name evidence="8" type="ORF">C0188_00405</name>
    <name evidence="7" type="ORF">IOK49_06385</name>
</gene>
<dbReference type="NCBIfam" id="TIGR00292">
    <property type="entry name" value="sulfide-dependent adenosine diphosphate thiazole synthase"/>
    <property type="match status" value="1"/>
</dbReference>
<feature type="binding site" description="in other chain" evidence="6">
    <location>
        <position position="37"/>
    </location>
    <ligand>
        <name>NAD(+)</name>
        <dbReference type="ChEBI" id="CHEBI:57540"/>
        <note>ligand shared between two adjacent protomers</note>
    </ligand>
</feature>
<name>A0A2J6N473_9CREN</name>
<dbReference type="Pfam" id="PF01946">
    <property type="entry name" value="Thi4"/>
    <property type="match status" value="1"/>
</dbReference>
<keyword evidence="8" id="KW-0413">Isomerase</keyword>
<dbReference type="AlphaFoldDB" id="A0A2J6N473"/>
<proteinExistence type="inferred from homology"/>
<comment type="cofactor">
    <cofactor evidence="6">
        <name>Fe(2+)</name>
        <dbReference type="ChEBI" id="CHEBI:29033"/>
    </cofactor>
</comment>
<dbReference type="UniPathway" id="UPA00060"/>
<evidence type="ECO:0000256" key="2">
    <source>
        <dbReference type="ARBA" id="ARBA00022723"/>
    </source>
</evidence>
<evidence type="ECO:0000313" key="9">
    <source>
        <dbReference type="Proteomes" id="UP000237153"/>
    </source>
</evidence>
<comment type="pathway">
    <text evidence="6">Cofactor biosynthesis; thiamine diphosphate biosynthesis.</text>
</comment>